<evidence type="ECO:0000256" key="2">
    <source>
        <dbReference type="ARBA" id="ARBA00012438"/>
    </source>
</evidence>
<proteinExistence type="predicted"/>
<evidence type="ECO:0000256" key="8">
    <source>
        <dbReference type="ARBA" id="ARBA00023012"/>
    </source>
</evidence>
<evidence type="ECO:0000256" key="3">
    <source>
        <dbReference type="ARBA" id="ARBA00022553"/>
    </source>
</evidence>
<evidence type="ECO:0000256" key="6">
    <source>
        <dbReference type="ARBA" id="ARBA00022777"/>
    </source>
</evidence>
<feature type="domain" description="Histidine kinase" evidence="9">
    <location>
        <begin position="244"/>
        <end position="448"/>
    </location>
</feature>
<keyword evidence="7" id="KW-0067">ATP-binding</keyword>
<accession>A0ABS6JZF6</accession>
<evidence type="ECO:0000256" key="1">
    <source>
        <dbReference type="ARBA" id="ARBA00000085"/>
    </source>
</evidence>
<dbReference type="PRINTS" id="PR00344">
    <property type="entry name" value="BCTRLSENSOR"/>
</dbReference>
<dbReference type="InterPro" id="IPR036097">
    <property type="entry name" value="HisK_dim/P_sf"/>
</dbReference>
<keyword evidence="11" id="KW-1185">Reference proteome</keyword>
<keyword evidence="5" id="KW-0547">Nucleotide-binding</keyword>
<keyword evidence="8" id="KW-0902">Two-component regulatory system</keyword>
<dbReference type="PANTHER" id="PTHR43065:SF10">
    <property type="entry name" value="PEROXIDE STRESS-ACTIVATED HISTIDINE KINASE MAK3"/>
    <property type="match status" value="1"/>
</dbReference>
<evidence type="ECO:0000313" key="11">
    <source>
        <dbReference type="Proteomes" id="UP000790580"/>
    </source>
</evidence>
<dbReference type="InterPro" id="IPR003661">
    <property type="entry name" value="HisK_dim/P_dom"/>
</dbReference>
<dbReference type="InterPro" id="IPR003594">
    <property type="entry name" value="HATPase_dom"/>
</dbReference>
<dbReference type="CDD" id="cd00082">
    <property type="entry name" value="HisKA"/>
    <property type="match status" value="1"/>
</dbReference>
<sequence length="448" mass="52042">MKDYLNSSKEKDILADIIELTNNWIFVFTKNQELVQLYIQQDEVKEALKNDLSNGLSIEERGRFDHFFEKIKHSSEKEVGAFIFEIKGETYPLEITGATRGENIILIGDQKHTYNDLTSFAEEFPFATFTISRDGVISYWNEEMRTIAYKFGYNLEKDKQYLLHDFTGPFFFQINEHYEKWINDGAKSIEIVTVRGKDFSLLVNAFEFDGFLFIVIKDQSFQERIKQLLTAQQQMEVVSQVAAGVAHELRNPLSVIKGFLQLSKLSNNIEKYYDTIFTEIDRMNKIIEDFLSVSRKKIDMHYYQSKELMESLLMIFRSECLLHDIELSYSINEEDATLYINEQMIKQVLLNILRNSVEAYEGQKGNRTFKVRTRIKDDHFEIELTDQGPGIPPEVMARIDEPFYTTKEKGTGIGIPLCHHIIEEHEGKLKIDSSVGKGTTVTVFLPLQ</sequence>
<dbReference type="SMART" id="SM00388">
    <property type="entry name" value="HisKA"/>
    <property type="match status" value="1"/>
</dbReference>
<dbReference type="SMART" id="SM00387">
    <property type="entry name" value="HATPase_c"/>
    <property type="match status" value="1"/>
</dbReference>
<dbReference type="PROSITE" id="PS50109">
    <property type="entry name" value="HIS_KIN"/>
    <property type="match status" value="1"/>
</dbReference>
<dbReference type="InterPro" id="IPR005467">
    <property type="entry name" value="His_kinase_dom"/>
</dbReference>
<dbReference type="EMBL" id="JAHQCR010000053">
    <property type="protein sequence ID" value="MBU9722475.1"/>
    <property type="molecule type" value="Genomic_DNA"/>
</dbReference>
<dbReference type="Gene3D" id="1.10.287.130">
    <property type="match status" value="1"/>
</dbReference>
<keyword evidence="3" id="KW-0597">Phosphoprotein</keyword>
<dbReference type="SUPFAM" id="SSF55874">
    <property type="entry name" value="ATPase domain of HSP90 chaperone/DNA topoisomerase II/histidine kinase"/>
    <property type="match status" value="1"/>
</dbReference>
<dbReference type="Pfam" id="PF02518">
    <property type="entry name" value="HATPase_c"/>
    <property type="match status" value="1"/>
</dbReference>
<protein>
    <recommendedName>
        <fullName evidence="2">histidine kinase</fullName>
        <ecNumber evidence="2">2.7.13.3</ecNumber>
    </recommendedName>
</protein>
<dbReference type="SUPFAM" id="SSF47384">
    <property type="entry name" value="Homodimeric domain of signal transducing histidine kinase"/>
    <property type="match status" value="1"/>
</dbReference>
<reference evidence="10 11" key="1">
    <citation type="submission" date="2021-06" db="EMBL/GenBank/DDBJ databases">
        <title>Bacillus sp. RD4P76, an endophyte from a halophyte.</title>
        <authorList>
            <person name="Sun J.-Q."/>
        </authorList>
    </citation>
    <scope>NUCLEOTIDE SEQUENCE [LARGE SCALE GENOMIC DNA]</scope>
    <source>
        <strain evidence="10 11">JCM 17098</strain>
    </source>
</reference>
<keyword evidence="6" id="KW-0418">Kinase</keyword>
<dbReference type="RefSeq" id="WP_176371345.1">
    <property type="nucleotide sequence ID" value="NZ_JAHQCR010000053.1"/>
</dbReference>
<organism evidence="10 11">
    <name type="scientific">Evansella alkalicola</name>
    <dbReference type="NCBI Taxonomy" id="745819"/>
    <lineage>
        <taxon>Bacteria</taxon>
        <taxon>Bacillati</taxon>
        <taxon>Bacillota</taxon>
        <taxon>Bacilli</taxon>
        <taxon>Bacillales</taxon>
        <taxon>Bacillaceae</taxon>
        <taxon>Evansella</taxon>
    </lineage>
</organism>
<dbReference type="Proteomes" id="UP000790580">
    <property type="component" value="Unassembled WGS sequence"/>
</dbReference>
<dbReference type="InterPro" id="IPR004358">
    <property type="entry name" value="Sig_transdc_His_kin-like_C"/>
</dbReference>
<evidence type="ECO:0000256" key="5">
    <source>
        <dbReference type="ARBA" id="ARBA00022741"/>
    </source>
</evidence>
<evidence type="ECO:0000256" key="4">
    <source>
        <dbReference type="ARBA" id="ARBA00022679"/>
    </source>
</evidence>
<comment type="catalytic activity">
    <reaction evidence="1">
        <text>ATP + protein L-histidine = ADP + protein N-phospho-L-histidine.</text>
        <dbReference type="EC" id="2.7.13.3"/>
    </reaction>
</comment>
<dbReference type="InterPro" id="IPR036890">
    <property type="entry name" value="HATPase_C_sf"/>
</dbReference>
<dbReference type="PANTHER" id="PTHR43065">
    <property type="entry name" value="SENSOR HISTIDINE KINASE"/>
    <property type="match status" value="1"/>
</dbReference>
<comment type="caution">
    <text evidence="10">The sequence shown here is derived from an EMBL/GenBank/DDBJ whole genome shotgun (WGS) entry which is preliminary data.</text>
</comment>
<keyword evidence="4" id="KW-0808">Transferase</keyword>
<name>A0ABS6JZF6_9BACI</name>
<evidence type="ECO:0000259" key="9">
    <source>
        <dbReference type="PROSITE" id="PS50109"/>
    </source>
</evidence>
<dbReference type="Gene3D" id="3.30.565.10">
    <property type="entry name" value="Histidine kinase-like ATPase, C-terminal domain"/>
    <property type="match status" value="1"/>
</dbReference>
<dbReference type="EC" id="2.7.13.3" evidence="2"/>
<evidence type="ECO:0000256" key="7">
    <source>
        <dbReference type="ARBA" id="ARBA00022840"/>
    </source>
</evidence>
<gene>
    <name evidence="10" type="ORF">KS407_13655</name>
</gene>
<dbReference type="Pfam" id="PF00512">
    <property type="entry name" value="HisKA"/>
    <property type="match status" value="1"/>
</dbReference>
<evidence type="ECO:0000313" key="10">
    <source>
        <dbReference type="EMBL" id="MBU9722475.1"/>
    </source>
</evidence>